<dbReference type="InterPro" id="IPR011009">
    <property type="entry name" value="Kinase-like_dom_sf"/>
</dbReference>
<dbReference type="GeneID" id="54561726"/>
<comment type="catalytic activity">
    <reaction evidence="2">
        <text>N(6)-D-ribulosyl-L-lysyl-[protein] + ATP = N(6)-(3-O-phospho-D-ribulosyl)-L-lysyl-[protein] + ADP + H(+)</text>
        <dbReference type="Rhea" id="RHEA:48432"/>
        <dbReference type="Rhea" id="RHEA-COMP:12103"/>
        <dbReference type="Rhea" id="RHEA-COMP:12104"/>
        <dbReference type="ChEBI" id="CHEBI:15378"/>
        <dbReference type="ChEBI" id="CHEBI:30616"/>
        <dbReference type="ChEBI" id="CHEBI:90418"/>
        <dbReference type="ChEBI" id="CHEBI:90420"/>
        <dbReference type="ChEBI" id="CHEBI:456216"/>
        <dbReference type="EC" id="2.7.1.172"/>
    </reaction>
    <physiologicalReaction direction="left-to-right" evidence="2">
        <dbReference type="Rhea" id="RHEA:48433"/>
    </physiologicalReaction>
</comment>
<dbReference type="PANTHER" id="PTHR12149:SF8">
    <property type="entry name" value="PROTEIN-RIBULOSAMINE 3-KINASE"/>
    <property type="match status" value="1"/>
</dbReference>
<evidence type="ECO:0000256" key="1">
    <source>
        <dbReference type="ARBA" id="ARBA00011961"/>
    </source>
</evidence>
<protein>
    <recommendedName>
        <fullName evidence="1">protein-ribulosamine 3-kinase</fullName>
        <ecNumber evidence="1">2.7.1.172</ecNumber>
    </recommendedName>
</protein>
<dbReference type="EMBL" id="ML993613">
    <property type="protein sequence ID" value="KAF2162552.1"/>
    <property type="molecule type" value="Genomic_DNA"/>
</dbReference>
<proteinExistence type="predicted"/>
<dbReference type="PANTHER" id="PTHR12149">
    <property type="entry name" value="FRUCTOSAMINE 3 KINASE-RELATED PROTEIN"/>
    <property type="match status" value="1"/>
</dbReference>
<reference evidence="3" key="1">
    <citation type="journal article" date="2020" name="Stud. Mycol.">
        <title>101 Dothideomycetes genomes: a test case for predicting lifestyles and emergence of pathogens.</title>
        <authorList>
            <person name="Haridas S."/>
            <person name="Albert R."/>
            <person name="Binder M."/>
            <person name="Bloem J."/>
            <person name="Labutti K."/>
            <person name="Salamov A."/>
            <person name="Andreopoulos B."/>
            <person name="Baker S."/>
            <person name="Barry K."/>
            <person name="Bills G."/>
            <person name="Bluhm B."/>
            <person name="Cannon C."/>
            <person name="Castanera R."/>
            <person name="Culley D."/>
            <person name="Daum C."/>
            <person name="Ezra D."/>
            <person name="Gonzalez J."/>
            <person name="Henrissat B."/>
            <person name="Kuo A."/>
            <person name="Liang C."/>
            <person name="Lipzen A."/>
            <person name="Lutzoni F."/>
            <person name="Magnuson J."/>
            <person name="Mondo S."/>
            <person name="Nolan M."/>
            <person name="Ohm R."/>
            <person name="Pangilinan J."/>
            <person name="Park H.-J."/>
            <person name="Ramirez L."/>
            <person name="Alfaro M."/>
            <person name="Sun H."/>
            <person name="Tritt A."/>
            <person name="Yoshinaga Y."/>
            <person name="Zwiers L.-H."/>
            <person name="Turgeon B."/>
            <person name="Goodwin S."/>
            <person name="Spatafora J."/>
            <person name="Crous P."/>
            <person name="Grigoriev I."/>
        </authorList>
    </citation>
    <scope>NUCLEOTIDE SEQUENCE</scope>
    <source>
        <strain evidence="3">ATCC 36951</strain>
    </source>
</reference>
<sequence length="380" mass="42942">MVLQNNVISDKDKAHQPDERWTKFADPNVLAGTRVLDTVPHGASVWSRTARIDTEQADGSQRSFFIRLSEPTPHVNCNASNAYCRVNPQLTSGSMGRAMVAGELESVRLLHGYLPHSTPAPIASGVYASDASIHFFLCEFVAMIDELPDVHRFAAKIAHLHTVSASPDGRYGFPVPNYLGRMAQYTTWTDSWEVFVTNYMRDLMRTIEAAQDPGREFRNLFDQVVEKVIPRLLRPLESGGRSITPCLVHGDLYTGNVSVVDWEALEPVVYDATCLYAHNEWDLAPWGLARHRLGRAYLEAYCGYFPISAPEADFEDRNALYILRWEMKGLAIYPGDMRYRSYSMEAMRRLVEKFPEGYEGWAREQGETPAPASQPRSERS</sequence>
<dbReference type="InterPro" id="IPR016477">
    <property type="entry name" value="Fructo-/Ketosamine-3-kinase"/>
</dbReference>
<gene>
    <name evidence="3" type="ORF">M409DRAFT_27174</name>
</gene>
<dbReference type="GO" id="GO:0102193">
    <property type="term" value="F:protein-ribulosamine 3-kinase activity"/>
    <property type="evidence" value="ECO:0007669"/>
    <property type="project" value="UniProtKB-EC"/>
</dbReference>
<keyword evidence="4" id="KW-1185">Reference proteome</keyword>
<dbReference type="Gene3D" id="3.90.1200.10">
    <property type="match status" value="1"/>
</dbReference>
<evidence type="ECO:0000313" key="4">
    <source>
        <dbReference type="Proteomes" id="UP000799537"/>
    </source>
</evidence>
<accession>A0A6A6C9I3</accession>
<evidence type="ECO:0000313" key="3">
    <source>
        <dbReference type="EMBL" id="KAF2162552.1"/>
    </source>
</evidence>
<name>A0A6A6C9I3_ZASCE</name>
<evidence type="ECO:0000256" key="2">
    <source>
        <dbReference type="ARBA" id="ARBA00048655"/>
    </source>
</evidence>
<dbReference type="RefSeq" id="XP_033663441.1">
    <property type="nucleotide sequence ID" value="XM_033808454.1"/>
</dbReference>
<dbReference type="AlphaFoldDB" id="A0A6A6C9I3"/>
<dbReference type="EC" id="2.7.1.172" evidence="1"/>
<dbReference type="Pfam" id="PF03881">
    <property type="entry name" value="Fructosamin_kin"/>
    <property type="match status" value="1"/>
</dbReference>
<organism evidence="3 4">
    <name type="scientific">Zasmidium cellare ATCC 36951</name>
    <dbReference type="NCBI Taxonomy" id="1080233"/>
    <lineage>
        <taxon>Eukaryota</taxon>
        <taxon>Fungi</taxon>
        <taxon>Dikarya</taxon>
        <taxon>Ascomycota</taxon>
        <taxon>Pezizomycotina</taxon>
        <taxon>Dothideomycetes</taxon>
        <taxon>Dothideomycetidae</taxon>
        <taxon>Mycosphaerellales</taxon>
        <taxon>Mycosphaerellaceae</taxon>
        <taxon>Zasmidium</taxon>
    </lineage>
</organism>
<dbReference type="OrthoDB" id="5772781at2759"/>
<dbReference type="SUPFAM" id="SSF56112">
    <property type="entry name" value="Protein kinase-like (PK-like)"/>
    <property type="match status" value="1"/>
</dbReference>
<dbReference type="Proteomes" id="UP000799537">
    <property type="component" value="Unassembled WGS sequence"/>
</dbReference>